<comment type="caution">
    <text evidence="2">The sequence shown here is derived from an EMBL/GenBank/DDBJ whole genome shotgun (WGS) entry which is preliminary data.</text>
</comment>
<dbReference type="GO" id="GO:0005840">
    <property type="term" value="C:ribosome"/>
    <property type="evidence" value="ECO:0007669"/>
    <property type="project" value="UniProtKB-KW"/>
</dbReference>
<accession>W9EG31</accession>
<keyword evidence="3" id="KW-1185">Reference proteome</keyword>
<evidence type="ECO:0000313" key="3">
    <source>
        <dbReference type="Proteomes" id="UP000019474"/>
    </source>
</evidence>
<dbReference type="GO" id="GO:0005737">
    <property type="term" value="C:cytoplasm"/>
    <property type="evidence" value="ECO:0007669"/>
    <property type="project" value="TreeGrafter"/>
</dbReference>
<dbReference type="PROSITE" id="PS51186">
    <property type="entry name" value="GNAT"/>
    <property type="match status" value="1"/>
</dbReference>
<dbReference type="PATRIC" id="fig|1221538.3.peg.881"/>
<protein>
    <submittedName>
        <fullName evidence="2">Ribosomal protein acetylating enzyme</fullName>
    </submittedName>
</protein>
<keyword evidence="2" id="KW-0689">Ribosomal protein</keyword>
<dbReference type="PANTHER" id="PTHR43441:SF11">
    <property type="entry name" value="RIBOSOMAL-PROTEIN-SERINE ACETYLTRANSFERASE"/>
    <property type="match status" value="1"/>
</dbReference>
<evidence type="ECO:0000313" key="2">
    <source>
        <dbReference type="EMBL" id="ETO40231.1"/>
    </source>
</evidence>
<dbReference type="GO" id="GO:1990189">
    <property type="term" value="F:protein N-terminal-serine acetyltransferase activity"/>
    <property type="evidence" value="ECO:0007669"/>
    <property type="project" value="TreeGrafter"/>
</dbReference>
<reference evidence="2 3" key="1">
    <citation type="submission" date="2012-08" db="EMBL/GenBank/DDBJ databases">
        <title>Genome sequencing of Lactobacillus florum 8D.</title>
        <authorList>
            <person name="Kim E.B."/>
            <person name="Marco M.L."/>
        </authorList>
    </citation>
    <scope>NUCLEOTIDE SEQUENCE [LARGE SCALE GENOMIC DNA]</scope>
    <source>
        <strain evidence="2 3">8D</strain>
    </source>
</reference>
<dbReference type="GO" id="GO:0008999">
    <property type="term" value="F:protein-N-terminal-alanine acetyltransferase activity"/>
    <property type="evidence" value="ECO:0007669"/>
    <property type="project" value="TreeGrafter"/>
</dbReference>
<name>W9EG31_9LACO</name>
<dbReference type="InterPro" id="IPR051908">
    <property type="entry name" value="Ribosomal_N-acetyltransferase"/>
</dbReference>
<keyword evidence="2" id="KW-0687">Ribonucleoprotein</keyword>
<dbReference type="OrthoDB" id="9784707at2"/>
<dbReference type="Pfam" id="PF13302">
    <property type="entry name" value="Acetyltransf_3"/>
    <property type="match status" value="1"/>
</dbReference>
<dbReference type="Proteomes" id="UP000019474">
    <property type="component" value="Unassembled WGS sequence"/>
</dbReference>
<proteinExistence type="predicted"/>
<organism evidence="2 3">
    <name type="scientific">Fructilactobacillus florum 8D</name>
    <dbReference type="NCBI Taxonomy" id="1221538"/>
    <lineage>
        <taxon>Bacteria</taxon>
        <taxon>Bacillati</taxon>
        <taxon>Bacillota</taxon>
        <taxon>Bacilli</taxon>
        <taxon>Lactobacillales</taxon>
        <taxon>Lactobacillaceae</taxon>
        <taxon>Fructilactobacillus</taxon>
    </lineage>
</organism>
<dbReference type="RefSeq" id="WP_009167301.1">
    <property type="nucleotide sequence ID" value="NZ_ALXG01000037.1"/>
</dbReference>
<dbReference type="Gene3D" id="3.40.630.30">
    <property type="match status" value="1"/>
</dbReference>
<dbReference type="SUPFAM" id="SSF55729">
    <property type="entry name" value="Acyl-CoA N-acyltransferases (Nat)"/>
    <property type="match status" value="1"/>
</dbReference>
<dbReference type="AlphaFoldDB" id="W9EG31"/>
<dbReference type="InterPro" id="IPR000182">
    <property type="entry name" value="GNAT_dom"/>
</dbReference>
<dbReference type="InterPro" id="IPR016181">
    <property type="entry name" value="Acyl_CoA_acyltransferase"/>
</dbReference>
<dbReference type="PANTHER" id="PTHR43441">
    <property type="entry name" value="RIBOSOMAL-PROTEIN-SERINE ACETYLTRANSFERASE"/>
    <property type="match status" value="1"/>
</dbReference>
<gene>
    <name evidence="2" type="ORF">B808_873</name>
</gene>
<evidence type="ECO:0000259" key="1">
    <source>
        <dbReference type="PROSITE" id="PS51186"/>
    </source>
</evidence>
<sequence>MSPIKIDHELSLRLPDVASDAPALFAQLAASRTTIAKWLPWADQITSPEQEATFLRMSKQDRGLLLVITADQRPVGMVSFNRFMNEQREAEVGYWLGNQVTGRGIMHRSLQALCEYGFANYPLEKIWVKVAVDNVASNAVVRGAGFQLKTVKPQALELHGRFHDENWWLLQATDFKPKRVSEKG</sequence>
<feature type="domain" description="N-acetyltransferase" evidence="1">
    <location>
        <begin position="23"/>
        <end position="173"/>
    </location>
</feature>
<dbReference type="EMBL" id="ALXG01000037">
    <property type="protein sequence ID" value="ETO40231.1"/>
    <property type="molecule type" value="Genomic_DNA"/>
</dbReference>